<keyword evidence="2" id="KW-1185">Reference proteome</keyword>
<dbReference type="AlphaFoldDB" id="A0A7W5ZN58"/>
<dbReference type="EMBL" id="JACIBY010000005">
    <property type="protein sequence ID" value="MBB3838774.1"/>
    <property type="molecule type" value="Genomic_DNA"/>
</dbReference>
<dbReference type="RefSeq" id="WP_229601343.1">
    <property type="nucleotide sequence ID" value="NZ_JACIBY010000005.1"/>
</dbReference>
<dbReference type="Proteomes" id="UP000541352">
    <property type="component" value="Unassembled WGS sequence"/>
</dbReference>
<organism evidence="1 2">
    <name type="scientific">Runella defluvii</name>
    <dbReference type="NCBI Taxonomy" id="370973"/>
    <lineage>
        <taxon>Bacteria</taxon>
        <taxon>Pseudomonadati</taxon>
        <taxon>Bacteroidota</taxon>
        <taxon>Cytophagia</taxon>
        <taxon>Cytophagales</taxon>
        <taxon>Spirosomataceae</taxon>
        <taxon>Runella</taxon>
    </lineage>
</organism>
<gene>
    <name evidence="1" type="ORF">FHS57_002780</name>
</gene>
<accession>A0A7W5ZN58</accession>
<reference evidence="1 2" key="1">
    <citation type="submission" date="2020-08" db="EMBL/GenBank/DDBJ databases">
        <title>Genomic Encyclopedia of Type Strains, Phase IV (KMG-IV): sequencing the most valuable type-strain genomes for metagenomic binning, comparative biology and taxonomic classification.</title>
        <authorList>
            <person name="Goeker M."/>
        </authorList>
    </citation>
    <scope>NUCLEOTIDE SEQUENCE [LARGE SCALE GENOMIC DNA]</scope>
    <source>
        <strain evidence="1 2">DSM 17976</strain>
    </source>
</reference>
<protein>
    <submittedName>
        <fullName evidence="1">Uncharacterized protein</fullName>
    </submittedName>
</protein>
<evidence type="ECO:0000313" key="2">
    <source>
        <dbReference type="Proteomes" id="UP000541352"/>
    </source>
</evidence>
<proteinExistence type="predicted"/>
<sequence length="68" mass="7845">MSNLQAELLKLYANNLSDEQLLEIKGMLSNYFAQKATEAMDEVWEAQGLTEQDMTDWTNEHNRLKGSH</sequence>
<comment type="caution">
    <text evidence="1">The sequence shown here is derived from an EMBL/GenBank/DDBJ whole genome shotgun (WGS) entry which is preliminary data.</text>
</comment>
<name>A0A7W5ZN58_9BACT</name>
<evidence type="ECO:0000313" key="1">
    <source>
        <dbReference type="EMBL" id="MBB3838774.1"/>
    </source>
</evidence>